<accession>A0A9N9P6X8</accession>
<feature type="compositionally biased region" description="Low complexity" evidence="1">
    <location>
        <begin position="48"/>
        <end position="59"/>
    </location>
</feature>
<feature type="non-terminal residue" evidence="2">
    <location>
        <position position="213"/>
    </location>
</feature>
<gene>
    <name evidence="2" type="ORF">DERYTH_LOCUS22385</name>
</gene>
<dbReference type="InterPro" id="IPR051693">
    <property type="entry name" value="UPF0046_metallophosphoest"/>
</dbReference>
<dbReference type="AlphaFoldDB" id="A0A9N9P6X8"/>
<evidence type="ECO:0000313" key="3">
    <source>
        <dbReference type="Proteomes" id="UP000789405"/>
    </source>
</evidence>
<feature type="compositionally biased region" description="Low complexity" evidence="1">
    <location>
        <begin position="19"/>
        <end position="39"/>
    </location>
</feature>
<dbReference type="InterPro" id="IPR029052">
    <property type="entry name" value="Metallo-depent_PP-like"/>
</dbReference>
<dbReference type="PANTHER" id="PTHR12905">
    <property type="entry name" value="METALLOPHOSPHOESTERASE"/>
    <property type="match status" value="1"/>
</dbReference>
<dbReference type="OrthoDB" id="2429329at2759"/>
<reference evidence="2" key="1">
    <citation type="submission" date="2021-06" db="EMBL/GenBank/DDBJ databases">
        <authorList>
            <person name="Kallberg Y."/>
            <person name="Tangrot J."/>
            <person name="Rosling A."/>
        </authorList>
    </citation>
    <scope>NUCLEOTIDE SEQUENCE</scope>
    <source>
        <strain evidence="2">MA453B</strain>
    </source>
</reference>
<proteinExistence type="predicted"/>
<comment type="caution">
    <text evidence="2">The sequence shown here is derived from an EMBL/GenBank/DDBJ whole genome shotgun (WGS) entry which is preliminary data.</text>
</comment>
<organism evidence="2 3">
    <name type="scientific">Dentiscutata erythropus</name>
    <dbReference type="NCBI Taxonomy" id="1348616"/>
    <lineage>
        <taxon>Eukaryota</taxon>
        <taxon>Fungi</taxon>
        <taxon>Fungi incertae sedis</taxon>
        <taxon>Mucoromycota</taxon>
        <taxon>Glomeromycotina</taxon>
        <taxon>Glomeromycetes</taxon>
        <taxon>Diversisporales</taxon>
        <taxon>Gigasporaceae</taxon>
        <taxon>Dentiscutata</taxon>
    </lineage>
</organism>
<evidence type="ECO:0000313" key="2">
    <source>
        <dbReference type="EMBL" id="CAG8795955.1"/>
    </source>
</evidence>
<dbReference type="SUPFAM" id="SSF56300">
    <property type="entry name" value="Metallo-dependent phosphatases"/>
    <property type="match status" value="1"/>
</dbReference>
<dbReference type="Proteomes" id="UP000789405">
    <property type="component" value="Unassembled WGS sequence"/>
</dbReference>
<feature type="region of interest" description="Disordered" evidence="1">
    <location>
        <begin position="1"/>
        <end position="72"/>
    </location>
</feature>
<dbReference type="PANTHER" id="PTHR12905:SF0">
    <property type="entry name" value="CALCINEURIN-LIKE PHOSPHOESTERASE DOMAIN-CONTAINING PROTEIN"/>
    <property type="match status" value="1"/>
</dbReference>
<protein>
    <submittedName>
        <fullName evidence="2">2232_t:CDS:1</fullName>
    </submittedName>
</protein>
<evidence type="ECO:0000256" key="1">
    <source>
        <dbReference type="SAM" id="MobiDB-lite"/>
    </source>
</evidence>
<sequence length="213" mass="23323">METVNERNGTDSTSRLPLSTYSVKTSTTASTTLTTTSKTAFQEHPPAQSLQQQSPLQKQIRQDPQPLGFDKNDASTFTYQTDKSEVTVLDIKALVQSALEQAKVDPEVVYAAAQLVLLANQDRNNGYFVDANSTGILDVTANRPSAMSLSNLLLPDEADWTRFVCVSDTHNKVSLETYNVPEGDVLLHSGDLTEVGKLVQIEAAIDWIKSLPH</sequence>
<name>A0A9N9P6X8_9GLOM</name>
<dbReference type="Gene3D" id="3.60.21.10">
    <property type="match status" value="1"/>
</dbReference>
<keyword evidence="3" id="KW-1185">Reference proteome</keyword>
<dbReference type="EMBL" id="CAJVPY010030923">
    <property type="protein sequence ID" value="CAG8795955.1"/>
    <property type="molecule type" value="Genomic_DNA"/>
</dbReference>